<dbReference type="GO" id="GO:0046872">
    <property type="term" value="F:metal ion binding"/>
    <property type="evidence" value="ECO:0007669"/>
    <property type="project" value="InterPro"/>
</dbReference>
<dbReference type="SMART" id="SM01210">
    <property type="entry name" value="GARS_C"/>
    <property type="match status" value="1"/>
</dbReference>
<dbReference type="AlphaFoldDB" id="A0A2H0TE34"/>
<dbReference type="Pfam" id="PF02843">
    <property type="entry name" value="GARS_C"/>
    <property type="match status" value="1"/>
</dbReference>
<protein>
    <recommendedName>
        <fullName evidence="2">phosphoribosylamine--glycine ligase</fullName>
        <ecNumber evidence="2">6.3.4.13</ecNumber>
    </recommendedName>
    <alternativeName>
        <fullName evidence="8">Glycinamide ribonucleotide synthetase</fullName>
    </alternativeName>
    <alternativeName>
        <fullName evidence="9">Phosphoribosylglycinamide synthetase</fullName>
    </alternativeName>
</protein>
<dbReference type="EMBL" id="PFCO01000003">
    <property type="protein sequence ID" value="PIR69800.1"/>
    <property type="molecule type" value="Genomic_DNA"/>
</dbReference>
<proteinExistence type="inferred from homology"/>
<dbReference type="SUPFAM" id="SSF51246">
    <property type="entry name" value="Rudiment single hybrid motif"/>
    <property type="match status" value="1"/>
</dbReference>
<evidence type="ECO:0000259" key="11">
    <source>
        <dbReference type="PROSITE" id="PS50975"/>
    </source>
</evidence>
<keyword evidence="4 10" id="KW-0547">Nucleotide-binding</keyword>
<evidence type="ECO:0000313" key="13">
    <source>
        <dbReference type="Proteomes" id="UP000231503"/>
    </source>
</evidence>
<evidence type="ECO:0000256" key="7">
    <source>
        <dbReference type="ARBA" id="ARBA00038345"/>
    </source>
</evidence>
<dbReference type="SUPFAM" id="SSF56059">
    <property type="entry name" value="Glutathione synthetase ATP-binding domain-like"/>
    <property type="match status" value="1"/>
</dbReference>
<dbReference type="GO" id="GO:0004637">
    <property type="term" value="F:phosphoribosylamine-glycine ligase activity"/>
    <property type="evidence" value="ECO:0007669"/>
    <property type="project" value="UniProtKB-EC"/>
</dbReference>
<evidence type="ECO:0000256" key="5">
    <source>
        <dbReference type="ARBA" id="ARBA00022755"/>
    </source>
</evidence>
<dbReference type="InterPro" id="IPR020561">
    <property type="entry name" value="PRibGlycinamid_synth_ATP-grasp"/>
</dbReference>
<dbReference type="PANTHER" id="PTHR43472:SF1">
    <property type="entry name" value="PHOSPHORIBOSYLAMINE--GLYCINE LIGASE, CHLOROPLASTIC"/>
    <property type="match status" value="1"/>
</dbReference>
<comment type="caution">
    <text evidence="12">The sequence shown here is derived from an EMBL/GenBank/DDBJ whole genome shotgun (WGS) entry which is preliminary data.</text>
</comment>
<dbReference type="InterPro" id="IPR037123">
    <property type="entry name" value="PRibGlycinamide_synth_C_sf"/>
</dbReference>
<dbReference type="SMART" id="SM01209">
    <property type="entry name" value="GARS_A"/>
    <property type="match status" value="1"/>
</dbReference>
<keyword evidence="6 10" id="KW-0067">ATP-binding</keyword>
<name>A0A2H0TE34_9BACT</name>
<dbReference type="UniPathway" id="UPA00074">
    <property type="reaction ID" value="UER00125"/>
</dbReference>
<dbReference type="Pfam" id="PF01071">
    <property type="entry name" value="GARS_A"/>
    <property type="match status" value="1"/>
</dbReference>
<evidence type="ECO:0000256" key="6">
    <source>
        <dbReference type="ARBA" id="ARBA00022840"/>
    </source>
</evidence>
<evidence type="ECO:0000313" key="12">
    <source>
        <dbReference type="EMBL" id="PIR69800.1"/>
    </source>
</evidence>
<dbReference type="Proteomes" id="UP000231503">
    <property type="component" value="Unassembled WGS sequence"/>
</dbReference>
<evidence type="ECO:0000256" key="9">
    <source>
        <dbReference type="ARBA" id="ARBA00042864"/>
    </source>
</evidence>
<dbReference type="PANTHER" id="PTHR43472">
    <property type="entry name" value="PHOSPHORIBOSYLAMINE--GLYCINE LIGASE"/>
    <property type="match status" value="1"/>
</dbReference>
<evidence type="ECO:0000256" key="8">
    <source>
        <dbReference type="ARBA" id="ARBA00042242"/>
    </source>
</evidence>
<comment type="pathway">
    <text evidence="1">Purine metabolism; IMP biosynthesis via de novo pathway; N(1)-(5-phospho-D-ribosyl)glycinamide from 5-phospho-alpha-D-ribose 1-diphosphate: step 2/2.</text>
</comment>
<evidence type="ECO:0000256" key="10">
    <source>
        <dbReference type="PROSITE-ProRule" id="PRU00409"/>
    </source>
</evidence>
<dbReference type="InterPro" id="IPR011761">
    <property type="entry name" value="ATP-grasp"/>
</dbReference>
<evidence type="ECO:0000256" key="1">
    <source>
        <dbReference type="ARBA" id="ARBA00005174"/>
    </source>
</evidence>
<dbReference type="Gene3D" id="3.30.470.20">
    <property type="entry name" value="ATP-grasp fold, B domain"/>
    <property type="match status" value="1"/>
</dbReference>
<comment type="similarity">
    <text evidence="7">Belongs to the GARS family.</text>
</comment>
<keyword evidence="5" id="KW-0658">Purine biosynthesis</keyword>
<gene>
    <name evidence="12" type="ORF">COU47_01465</name>
</gene>
<dbReference type="EC" id="6.3.4.13" evidence="2"/>
<dbReference type="InterPro" id="IPR011054">
    <property type="entry name" value="Rudment_hybrid_motif"/>
</dbReference>
<dbReference type="InterPro" id="IPR000115">
    <property type="entry name" value="PRibGlycinamide_synth"/>
</dbReference>
<dbReference type="GO" id="GO:0005524">
    <property type="term" value="F:ATP binding"/>
    <property type="evidence" value="ECO:0007669"/>
    <property type="project" value="UniProtKB-UniRule"/>
</dbReference>
<evidence type="ECO:0000256" key="4">
    <source>
        <dbReference type="ARBA" id="ARBA00022741"/>
    </source>
</evidence>
<dbReference type="PROSITE" id="PS50975">
    <property type="entry name" value="ATP_GRASP"/>
    <property type="match status" value="1"/>
</dbReference>
<evidence type="ECO:0000256" key="3">
    <source>
        <dbReference type="ARBA" id="ARBA00022598"/>
    </source>
</evidence>
<dbReference type="GO" id="GO:0009113">
    <property type="term" value="P:purine nucleobase biosynthetic process"/>
    <property type="evidence" value="ECO:0007669"/>
    <property type="project" value="InterPro"/>
</dbReference>
<sequence>MVKKKFLFVSIDGLITDIAWQVIREGHDARYYIESTPDQDIGDGFIPKTDDWQKDVEWADVVVFDDVLGMGKKAQKLRKDGKLVVGGTAYTDMLEDDRSFGQEELKKAGVPILPYQSFSSFDEAVNYVKTNPGRYVIKSSLDAQNIKQLLFVGEEDDGRDVVQLLEAYKKSLSKKIKLFLLQKRVVGVEVGVGAFFNGKEFIYPINVNFEHKKLFPGDIGPSTGEMGTSMFWSAPNKIFNSTLKKMESRLAEEGYVGYMDLNCIVNANGIYPLEFTARFGYPTISIQQEGILNPIGEFLYQLAAGEQVKLRTRSGFQVGVRLVVPPFPFYRDIKTFEINSKDAVIFFKKPQRDGIHIEDVKEVNGEWVITGTSGVVLIVVGIGQTMKQAKVQAYNRIKNIMMPNMYYRKDIADRWFEDSDKLHNWGYLRDL</sequence>
<organism evidence="12 13">
    <name type="scientific">Candidatus Niyogibacteria bacterium CG10_big_fil_rev_8_21_14_0_10_46_36</name>
    <dbReference type="NCBI Taxonomy" id="1974726"/>
    <lineage>
        <taxon>Bacteria</taxon>
        <taxon>Candidatus Niyogiibacteriota</taxon>
    </lineage>
</organism>
<dbReference type="InterPro" id="IPR020560">
    <property type="entry name" value="PRibGlycinamide_synth_C-dom"/>
</dbReference>
<dbReference type="Gene3D" id="3.90.600.10">
    <property type="entry name" value="Phosphoribosylglycinamide synthetase, C-terminal domain"/>
    <property type="match status" value="1"/>
</dbReference>
<reference evidence="13" key="1">
    <citation type="submission" date="2017-09" db="EMBL/GenBank/DDBJ databases">
        <title>Depth-based differentiation of microbial function through sediment-hosted aquifers and enrichment of novel symbionts in the deep terrestrial subsurface.</title>
        <authorList>
            <person name="Probst A.J."/>
            <person name="Ladd B."/>
            <person name="Jarett J.K."/>
            <person name="Geller-Mcgrath D.E."/>
            <person name="Sieber C.M.K."/>
            <person name="Emerson J.B."/>
            <person name="Anantharaman K."/>
            <person name="Thomas B.C."/>
            <person name="Malmstrom R."/>
            <person name="Stieglmeier M."/>
            <person name="Klingl A."/>
            <person name="Woyke T."/>
            <person name="Ryan C.M."/>
            <person name="Banfield J.F."/>
        </authorList>
    </citation>
    <scope>NUCLEOTIDE SEQUENCE [LARGE SCALE GENOMIC DNA]</scope>
</reference>
<keyword evidence="3 12" id="KW-0436">Ligase</keyword>
<accession>A0A2H0TE34</accession>
<evidence type="ECO:0000256" key="2">
    <source>
        <dbReference type="ARBA" id="ARBA00013255"/>
    </source>
</evidence>
<feature type="domain" description="ATP-grasp" evidence="11">
    <location>
        <begin position="102"/>
        <end position="304"/>
    </location>
</feature>
<dbReference type="GO" id="GO:0006189">
    <property type="term" value="P:'de novo' IMP biosynthetic process"/>
    <property type="evidence" value="ECO:0007669"/>
    <property type="project" value="UniProtKB-UniPathway"/>
</dbReference>